<dbReference type="Gene3D" id="2.40.30.10">
    <property type="entry name" value="Translation factors"/>
    <property type="match status" value="1"/>
</dbReference>
<keyword evidence="2" id="KW-0342">GTP-binding</keyword>
<dbReference type="InterPro" id="IPR009001">
    <property type="entry name" value="Transl_elong_EF1A/Init_IF2_C"/>
</dbReference>
<dbReference type="SUPFAM" id="SSF50465">
    <property type="entry name" value="EF-Tu/eEF-1alpha/eIF2-gamma C-terminal domain"/>
    <property type="match status" value="1"/>
</dbReference>
<dbReference type="RefSeq" id="WP_176005324.1">
    <property type="nucleotide sequence ID" value="NZ_JABWMI010000006.1"/>
</dbReference>
<protein>
    <recommendedName>
        <fullName evidence="5">Translation elongation factor EFTu/EF1A C-terminal domain-containing protein</fullName>
    </recommendedName>
</protein>
<evidence type="ECO:0000313" key="4">
    <source>
        <dbReference type="Proteomes" id="UP000535020"/>
    </source>
</evidence>
<evidence type="ECO:0000313" key="3">
    <source>
        <dbReference type="EMBL" id="NYA70515.1"/>
    </source>
</evidence>
<organism evidence="3 4">
    <name type="scientific">Flavobacterium agri</name>
    <dbReference type="NCBI Taxonomy" id="2743471"/>
    <lineage>
        <taxon>Bacteria</taxon>
        <taxon>Pseudomonadati</taxon>
        <taxon>Bacteroidota</taxon>
        <taxon>Flavobacteriia</taxon>
        <taxon>Flavobacteriales</taxon>
        <taxon>Flavobacteriaceae</taxon>
        <taxon>Flavobacterium</taxon>
    </lineage>
</organism>
<dbReference type="AlphaFoldDB" id="A0A7Y9C524"/>
<gene>
    <name evidence="3" type="ORF">HZF10_06250</name>
</gene>
<proteinExistence type="predicted"/>
<comment type="caution">
    <text evidence="3">The sequence shown here is derived from an EMBL/GenBank/DDBJ whole genome shotgun (WGS) entry which is preliminary data.</text>
</comment>
<accession>A0A7Y9C524</accession>
<dbReference type="GO" id="GO:0005525">
    <property type="term" value="F:GTP binding"/>
    <property type="evidence" value="ECO:0007669"/>
    <property type="project" value="UniProtKB-KW"/>
</dbReference>
<keyword evidence="4" id="KW-1185">Reference proteome</keyword>
<evidence type="ECO:0000256" key="2">
    <source>
        <dbReference type="ARBA" id="ARBA00023134"/>
    </source>
</evidence>
<dbReference type="Proteomes" id="UP000535020">
    <property type="component" value="Unassembled WGS sequence"/>
</dbReference>
<sequence length="148" mass="16903">MFDWINRIFKKEKEKPISGFAKKYSEILQTSGSNSNESLEKKKPDFIASLTYRTTEEGGRKTAAMSGYRPAIKFPFSEMLTSGGQYFPDVEKVYPGDTVKAEIRILGVDYFKNQLYENLEFEFYEGPTLIGTGIILEILNPMLQNSSR</sequence>
<reference evidence="3 4" key="1">
    <citation type="submission" date="2020-07" db="EMBL/GenBank/DDBJ databases">
        <authorList>
            <person name="Sun Q."/>
        </authorList>
    </citation>
    <scope>NUCLEOTIDE SEQUENCE [LARGE SCALE GENOMIC DNA]</scope>
    <source>
        <strain evidence="3 4">MAH-1</strain>
    </source>
</reference>
<evidence type="ECO:0000256" key="1">
    <source>
        <dbReference type="ARBA" id="ARBA00022741"/>
    </source>
</evidence>
<evidence type="ECO:0008006" key="5">
    <source>
        <dbReference type="Google" id="ProtNLM"/>
    </source>
</evidence>
<keyword evidence="1" id="KW-0547">Nucleotide-binding</keyword>
<dbReference type="EMBL" id="JACBJI010000002">
    <property type="protein sequence ID" value="NYA70515.1"/>
    <property type="molecule type" value="Genomic_DNA"/>
</dbReference>
<name>A0A7Y9C524_9FLAO</name>